<name>M0AWL3_NATA1</name>
<gene>
    <name evidence="3" type="ORF">C481_06212</name>
</gene>
<dbReference type="InterPro" id="IPR052893">
    <property type="entry name" value="TCS_response_regulator"/>
</dbReference>
<protein>
    <submittedName>
        <fullName evidence="3">Response regulator receiver protein</fullName>
    </submittedName>
</protein>
<dbReference type="GO" id="GO:0000160">
    <property type="term" value="P:phosphorelay signal transduction system"/>
    <property type="evidence" value="ECO:0007669"/>
    <property type="project" value="InterPro"/>
</dbReference>
<dbReference type="STRING" id="29540.C481_06212"/>
<dbReference type="eggNOG" id="arCOG02589">
    <property type="taxonomic scope" value="Archaea"/>
</dbReference>
<dbReference type="InterPro" id="IPR011006">
    <property type="entry name" value="CheY-like_superfamily"/>
</dbReference>
<dbReference type="Gene3D" id="3.40.50.2300">
    <property type="match status" value="1"/>
</dbReference>
<sequence length="154" mass="16799">MSHQTSREPIEILLVEDNPGDVRLAQEAFRTVDVETRFHTVSDGDEALTVLQERFASEASVHVDLVLLDLNLPRVSGFEVLETIRNDPELASLPILVLTSSKASEDVARSYDLCANAYLTKPSGPDEFASLGAAVESFWMDEAMLPPAPSEAPS</sequence>
<dbReference type="SUPFAM" id="SSF52172">
    <property type="entry name" value="CheY-like"/>
    <property type="match status" value="1"/>
</dbReference>
<dbReference type="OrthoDB" id="9652at2157"/>
<dbReference type="PANTHER" id="PTHR44520:SF2">
    <property type="entry name" value="RESPONSE REGULATOR RCP1"/>
    <property type="match status" value="1"/>
</dbReference>
<comment type="caution">
    <text evidence="3">The sequence shown here is derived from an EMBL/GenBank/DDBJ whole genome shotgun (WGS) entry which is preliminary data.</text>
</comment>
<dbReference type="CDD" id="cd17557">
    <property type="entry name" value="REC_Rcp-like"/>
    <property type="match status" value="1"/>
</dbReference>
<dbReference type="InterPro" id="IPR001789">
    <property type="entry name" value="Sig_transdc_resp-reg_receiver"/>
</dbReference>
<reference evidence="3 4" key="1">
    <citation type="journal article" date="2014" name="PLoS Genet.">
        <title>Phylogenetically driven sequencing of extremely halophilic archaea reveals strategies for static and dynamic osmo-response.</title>
        <authorList>
            <person name="Becker E.A."/>
            <person name="Seitzer P.M."/>
            <person name="Tritt A."/>
            <person name="Larsen D."/>
            <person name="Krusor M."/>
            <person name="Yao A.I."/>
            <person name="Wu D."/>
            <person name="Madern D."/>
            <person name="Eisen J.A."/>
            <person name="Darling A.E."/>
            <person name="Facciotti M.T."/>
        </authorList>
    </citation>
    <scope>NUCLEOTIDE SEQUENCE [LARGE SCALE GENOMIC DNA]</scope>
    <source>
        <strain evidence="3 4">DSM 12278</strain>
    </source>
</reference>
<dbReference type="SMART" id="SM00448">
    <property type="entry name" value="REC"/>
    <property type="match status" value="1"/>
</dbReference>
<dbReference type="PROSITE" id="PS50110">
    <property type="entry name" value="RESPONSE_REGULATORY"/>
    <property type="match status" value="1"/>
</dbReference>
<evidence type="ECO:0000259" key="2">
    <source>
        <dbReference type="PROSITE" id="PS50110"/>
    </source>
</evidence>
<evidence type="ECO:0000313" key="4">
    <source>
        <dbReference type="Proteomes" id="UP000011554"/>
    </source>
</evidence>
<dbReference type="PATRIC" id="fig|29540.5.peg.1264"/>
<dbReference type="EMBL" id="AOIO01000019">
    <property type="protein sequence ID" value="ELZ03046.1"/>
    <property type="molecule type" value="Genomic_DNA"/>
</dbReference>
<feature type="domain" description="Response regulatory" evidence="2">
    <location>
        <begin position="11"/>
        <end position="136"/>
    </location>
</feature>
<evidence type="ECO:0000256" key="1">
    <source>
        <dbReference type="PROSITE-ProRule" id="PRU00169"/>
    </source>
</evidence>
<keyword evidence="4" id="KW-1185">Reference proteome</keyword>
<accession>M0AWL3</accession>
<dbReference type="PANTHER" id="PTHR44520">
    <property type="entry name" value="RESPONSE REGULATOR RCP1-RELATED"/>
    <property type="match status" value="1"/>
</dbReference>
<keyword evidence="1" id="KW-0597">Phosphoprotein</keyword>
<dbReference type="AlphaFoldDB" id="M0AWL3"/>
<organism evidence="3 4">
    <name type="scientific">Natrialba asiatica (strain ATCC 700177 / DSM 12278 / JCM 9576 / FERM P-10747 / NBRC 102637 / 172P1)</name>
    <dbReference type="NCBI Taxonomy" id="29540"/>
    <lineage>
        <taxon>Archaea</taxon>
        <taxon>Methanobacteriati</taxon>
        <taxon>Methanobacteriota</taxon>
        <taxon>Stenosarchaea group</taxon>
        <taxon>Halobacteria</taxon>
        <taxon>Halobacteriales</taxon>
        <taxon>Natrialbaceae</taxon>
        <taxon>Natrialba</taxon>
    </lineage>
</organism>
<dbReference type="Proteomes" id="UP000011554">
    <property type="component" value="Unassembled WGS sequence"/>
</dbReference>
<evidence type="ECO:0000313" key="3">
    <source>
        <dbReference type="EMBL" id="ELZ03046.1"/>
    </source>
</evidence>
<proteinExistence type="predicted"/>
<dbReference type="RefSeq" id="WP_006108257.1">
    <property type="nucleotide sequence ID" value="NZ_AOIO01000019.1"/>
</dbReference>
<dbReference type="Pfam" id="PF00072">
    <property type="entry name" value="Response_reg"/>
    <property type="match status" value="1"/>
</dbReference>
<feature type="modified residue" description="4-aspartylphosphate" evidence="1">
    <location>
        <position position="69"/>
    </location>
</feature>